<evidence type="ECO:0000256" key="2">
    <source>
        <dbReference type="ARBA" id="ARBA00023015"/>
    </source>
</evidence>
<organism evidence="7 8">
    <name type="scientific">Lophiotrema nucula</name>
    <dbReference type="NCBI Taxonomy" id="690887"/>
    <lineage>
        <taxon>Eukaryota</taxon>
        <taxon>Fungi</taxon>
        <taxon>Dikarya</taxon>
        <taxon>Ascomycota</taxon>
        <taxon>Pezizomycotina</taxon>
        <taxon>Dothideomycetes</taxon>
        <taxon>Pleosporomycetidae</taxon>
        <taxon>Pleosporales</taxon>
        <taxon>Lophiotremataceae</taxon>
        <taxon>Lophiotrema</taxon>
    </lineage>
</organism>
<dbReference type="PANTHER" id="PTHR11380">
    <property type="entry name" value="TRANSCRIPTION INITIATION FACTOR TFIID/SUPT3-RELATED"/>
    <property type="match status" value="1"/>
</dbReference>
<evidence type="ECO:0000256" key="4">
    <source>
        <dbReference type="ARBA" id="ARBA00023242"/>
    </source>
</evidence>
<dbReference type="Gene3D" id="1.10.20.10">
    <property type="entry name" value="Histone, subunit A"/>
    <property type="match status" value="1"/>
</dbReference>
<protein>
    <recommendedName>
        <fullName evidence="6">Transcription initiation factor TFIID subunit 13</fullName>
    </recommendedName>
</protein>
<dbReference type="GO" id="GO:0005669">
    <property type="term" value="C:transcription factor TFIID complex"/>
    <property type="evidence" value="ECO:0007669"/>
    <property type="project" value="TreeGrafter"/>
</dbReference>
<comment type="subcellular location">
    <subcellularLocation>
        <location evidence="1">Nucleus</location>
    </subcellularLocation>
</comment>
<keyword evidence="7" id="KW-0648">Protein biosynthesis</keyword>
<keyword evidence="4" id="KW-0539">Nucleus</keyword>
<dbReference type="InterPro" id="IPR009072">
    <property type="entry name" value="Histone-fold"/>
</dbReference>
<dbReference type="CDD" id="cd07978">
    <property type="entry name" value="HFD_TAF13"/>
    <property type="match status" value="1"/>
</dbReference>
<evidence type="ECO:0000256" key="1">
    <source>
        <dbReference type="ARBA" id="ARBA00004123"/>
    </source>
</evidence>
<name>A0A6A5YLL1_9PLEO</name>
<dbReference type="AlphaFoldDB" id="A0A6A5YLL1"/>
<evidence type="ECO:0000313" key="8">
    <source>
        <dbReference type="Proteomes" id="UP000799770"/>
    </source>
</evidence>
<dbReference type="GO" id="GO:0003743">
    <property type="term" value="F:translation initiation factor activity"/>
    <property type="evidence" value="ECO:0007669"/>
    <property type="project" value="UniProtKB-KW"/>
</dbReference>
<dbReference type="Pfam" id="PF02269">
    <property type="entry name" value="TFIID-18kDa"/>
    <property type="match status" value="1"/>
</dbReference>
<evidence type="ECO:0000256" key="3">
    <source>
        <dbReference type="ARBA" id="ARBA00023163"/>
    </source>
</evidence>
<reference evidence="7" key="1">
    <citation type="journal article" date="2020" name="Stud. Mycol.">
        <title>101 Dothideomycetes genomes: a test case for predicting lifestyles and emergence of pathogens.</title>
        <authorList>
            <person name="Haridas S."/>
            <person name="Albert R."/>
            <person name="Binder M."/>
            <person name="Bloem J."/>
            <person name="Labutti K."/>
            <person name="Salamov A."/>
            <person name="Andreopoulos B."/>
            <person name="Baker S."/>
            <person name="Barry K."/>
            <person name="Bills G."/>
            <person name="Bluhm B."/>
            <person name="Cannon C."/>
            <person name="Castanera R."/>
            <person name="Culley D."/>
            <person name="Daum C."/>
            <person name="Ezra D."/>
            <person name="Gonzalez J."/>
            <person name="Henrissat B."/>
            <person name="Kuo A."/>
            <person name="Liang C."/>
            <person name="Lipzen A."/>
            <person name="Lutzoni F."/>
            <person name="Magnuson J."/>
            <person name="Mondo S."/>
            <person name="Nolan M."/>
            <person name="Ohm R."/>
            <person name="Pangilinan J."/>
            <person name="Park H.-J."/>
            <person name="Ramirez L."/>
            <person name="Alfaro M."/>
            <person name="Sun H."/>
            <person name="Tritt A."/>
            <person name="Yoshinaga Y."/>
            <person name="Zwiers L.-H."/>
            <person name="Turgeon B."/>
            <person name="Goodwin S."/>
            <person name="Spatafora J."/>
            <person name="Crous P."/>
            <person name="Grigoriev I."/>
        </authorList>
    </citation>
    <scope>NUCLEOTIDE SEQUENCE</scope>
    <source>
        <strain evidence="7">CBS 627.86</strain>
    </source>
</reference>
<accession>A0A6A5YLL1</accession>
<keyword evidence="3" id="KW-0804">Transcription</keyword>
<dbReference type="OrthoDB" id="10266074at2759"/>
<dbReference type="GO" id="GO:0046982">
    <property type="term" value="F:protein heterodimerization activity"/>
    <property type="evidence" value="ECO:0007669"/>
    <property type="project" value="InterPro"/>
</dbReference>
<sequence>MTEPRMRLRQKGQQFPSNELENFLLAFGDSPHPLPETVRVLDEIVVDYIIETCHEAAAAAHYSKRAKIKLEDFRFMLRGDEGKLGRVSEMLELEKDLKNKRKAFDTNDEVAEEVVGREEEEKEEEE</sequence>
<dbReference type="InterPro" id="IPR003195">
    <property type="entry name" value="TFIID_TAF13"/>
</dbReference>
<evidence type="ECO:0000256" key="5">
    <source>
        <dbReference type="ARBA" id="ARBA00038392"/>
    </source>
</evidence>
<gene>
    <name evidence="7" type="ORF">BDV96DRAFT_284028</name>
</gene>
<keyword evidence="7" id="KW-0396">Initiation factor</keyword>
<dbReference type="Proteomes" id="UP000799770">
    <property type="component" value="Unassembled WGS sequence"/>
</dbReference>
<dbReference type="GO" id="GO:0051123">
    <property type="term" value="P:RNA polymerase II preinitiation complex assembly"/>
    <property type="evidence" value="ECO:0007669"/>
    <property type="project" value="TreeGrafter"/>
</dbReference>
<keyword evidence="2" id="KW-0805">Transcription regulation</keyword>
<dbReference type="PANTHER" id="PTHR11380:SF5">
    <property type="entry name" value="TRANSCRIPTION INITIATION FACTOR TFIID SUBUNIT 13"/>
    <property type="match status" value="1"/>
</dbReference>
<evidence type="ECO:0000313" key="7">
    <source>
        <dbReference type="EMBL" id="KAF2108159.1"/>
    </source>
</evidence>
<evidence type="ECO:0000256" key="6">
    <source>
        <dbReference type="ARBA" id="ARBA00040136"/>
    </source>
</evidence>
<dbReference type="SUPFAM" id="SSF47113">
    <property type="entry name" value="Histone-fold"/>
    <property type="match status" value="1"/>
</dbReference>
<proteinExistence type="inferred from homology"/>
<dbReference type="EMBL" id="ML977349">
    <property type="protein sequence ID" value="KAF2108159.1"/>
    <property type="molecule type" value="Genomic_DNA"/>
</dbReference>
<comment type="similarity">
    <text evidence="5">Belongs to the TAF13 family.</text>
</comment>
<keyword evidence="8" id="KW-1185">Reference proteome</keyword>